<feature type="compositionally biased region" description="Low complexity" evidence="1">
    <location>
        <begin position="1"/>
        <end position="20"/>
    </location>
</feature>
<sequence length="232" mass="25596">MAPKKPTSSVTAAASPASAADFFTRGKKPTTTDRVINVKKTTTTAVFKHTPAFKSSSANNKPRTQSQQIKLDQNKPHDIIVISDSEDDEKANGISRDEVNNDDDDAAWGFGEDLGPLDDFFFDDAIEPQEPKNKPLPQIKLKKAIAEPLITPVIVLTRSVNIPQGIHQEDISEQEQILRQFDLASKYGPCLGMTRLERWERAFLLGLSPPVDVKDLAVKDTTLNTPIYAGRV</sequence>
<feature type="compositionally biased region" description="Polar residues" evidence="1">
    <location>
        <begin position="53"/>
        <end position="71"/>
    </location>
</feature>
<dbReference type="GO" id="GO:0043625">
    <property type="term" value="C:delta DNA polymerase complex"/>
    <property type="evidence" value="ECO:0007669"/>
    <property type="project" value="TreeGrafter"/>
</dbReference>
<keyword evidence="3" id="KW-1185">Reference proteome</keyword>
<dbReference type="Pfam" id="PF04081">
    <property type="entry name" value="DNA_pol_delta_4"/>
    <property type="match status" value="1"/>
</dbReference>
<name>A0A9P6FGL1_9FUNG</name>
<dbReference type="AlphaFoldDB" id="A0A9P6FGL1"/>
<feature type="region of interest" description="Disordered" evidence="1">
    <location>
        <begin position="48"/>
        <end position="73"/>
    </location>
</feature>
<dbReference type="GO" id="GO:0000731">
    <property type="term" value="P:DNA synthesis involved in DNA repair"/>
    <property type="evidence" value="ECO:0007669"/>
    <property type="project" value="InterPro"/>
</dbReference>
<dbReference type="PANTHER" id="PTHR14303:SF0">
    <property type="entry name" value="DNA POLYMERASE DELTA SUBUNIT 4"/>
    <property type="match status" value="1"/>
</dbReference>
<reference evidence="2" key="1">
    <citation type="journal article" date="2020" name="Fungal Divers.">
        <title>Resolving the Mortierellaceae phylogeny through synthesis of multi-gene phylogenetics and phylogenomics.</title>
        <authorList>
            <person name="Vandepol N."/>
            <person name="Liber J."/>
            <person name="Desiro A."/>
            <person name="Na H."/>
            <person name="Kennedy M."/>
            <person name="Barry K."/>
            <person name="Grigoriev I.V."/>
            <person name="Miller A.N."/>
            <person name="O'Donnell K."/>
            <person name="Stajich J.E."/>
            <person name="Bonito G."/>
        </authorList>
    </citation>
    <scope>NUCLEOTIDE SEQUENCE</scope>
    <source>
        <strain evidence="2">NRRL 2591</strain>
    </source>
</reference>
<protein>
    <recommendedName>
        <fullName evidence="4">DNA polymerase delta subunit 4</fullName>
    </recommendedName>
</protein>
<dbReference type="PANTHER" id="PTHR14303">
    <property type="entry name" value="DNA POLYMERASE DELTA SUBUNIT 4"/>
    <property type="match status" value="1"/>
</dbReference>
<comment type="caution">
    <text evidence="2">The sequence shown here is derived from an EMBL/GenBank/DDBJ whole genome shotgun (WGS) entry which is preliminary data.</text>
</comment>
<dbReference type="Proteomes" id="UP000723463">
    <property type="component" value="Unassembled WGS sequence"/>
</dbReference>
<accession>A0A9P6FGL1</accession>
<evidence type="ECO:0000313" key="3">
    <source>
        <dbReference type="Proteomes" id="UP000723463"/>
    </source>
</evidence>
<gene>
    <name evidence="2" type="ORF">EC957_002816</name>
</gene>
<evidence type="ECO:0000256" key="1">
    <source>
        <dbReference type="SAM" id="MobiDB-lite"/>
    </source>
</evidence>
<evidence type="ECO:0008006" key="4">
    <source>
        <dbReference type="Google" id="ProtNLM"/>
    </source>
</evidence>
<dbReference type="GO" id="GO:0006261">
    <property type="term" value="P:DNA-templated DNA replication"/>
    <property type="evidence" value="ECO:0007669"/>
    <property type="project" value="TreeGrafter"/>
</dbReference>
<dbReference type="GO" id="GO:0003887">
    <property type="term" value="F:DNA-directed DNA polymerase activity"/>
    <property type="evidence" value="ECO:0007669"/>
    <property type="project" value="TreeGrafter"/>
</dbReference>
<dbReference type="EMBL" id="JAAAXW010000016">
    <property type="protein sequence ID" value="KAF9549751.1"/>
    <property type="molecule type" value="Genomic_DNA"/>
</dbReference>
<evidence type="ECO:0000313" key="2">
    <source>
        <dbReference type="EMBL" id="KAF9549751.1"/>
    </source>
</evidence>
<proteinExistence type="predicted"/>
<feature type="region of interest" description="Disordered" evidence="1">
    <location>
        <begin position="1"/>
        <end position="30"/>
    </location>
</feature>
<dbReference type="InterPro" id="IPR007218">
    <property type="entry name" value="DNA_pol_delta_4"/>
</dbReference>
<organism evidence="2 3">
    <name type="scientific">Mortierella hygrophila</name>
    <dbReference type="NCBI Taxonomy" id="979708"/>
    <lineage>
        <taxon>Eukaryota</taxon>
        <taxon>Fungi</taxon>
        <taxon>Fungi incertae sedis</taxon>
        <taxon>Mucoromycota</taxon>
        <taxon>Mortierellomycotina</taxon>
        <taxon>Mortierellomycetes</taxon>
        <taxon>Mortierellales</taxon>
        <taxon>Mortierellaceae</taxon>
        <taxon>Mortierella</taxon>
    </lineage>
</organism>